<sequence length="193" mass="22506">MIHVDPQPEPPDFDSKVRQPGQSDLASQEGELRPHWQHCAVQLWHAYRGVCAYSCLYIPRGTGARSVDHLLPKSKRRELTYEWSNYRLACARMNARKNALESVLDPFEVQDGWFALEFSTLQVIPAEGLPEPLRQRVQETIDRLDLNDDEFIQARAAYYEVFRSGEVRFSYIRKHFPFLAMELIRQGVVREDI</sequence>
<dbReference type="RefSeq" id="WP_267536473.1">
    <property type="nucleotide sequence ID" value="NZ_JAPNKA010000001.1"/>
</dbReference>
<evidence type="ECO:0000313" key="3">
    <source>
        <dbReference type="Proteomes" id="UP001207654"/>
    </source>
</evidence>
<evidence type="ECO:0000313" key="2">
    <source>
        <dbReference type="EMBL" id="MCY1077655.1"/>
    </source>
</evidence>
<organism evidence="2 3">
    <name type="scientific">Archangium lansingense</name>
    <dbReference type="NCBI Taxonomy" id="2995310"/>
    <lineage>
        <taxon>Bacteria</taxon>
        <taxon>Pseudomonadati</taxon>
        <taxon>Myxococcota</taxon>
        <taxon>Myxococcia</taxon>
        <taxon>Myxococcales</taxon>
        <taxon>Cystobacterineae</taxon>
        <taxon>Archangiaceae</taxon>
        <taxon>Archangium</taxon>
    </lineage>
</organism>
<dbReference type="Gene3D" id="1.10.30.50">
    <property type="match status" value="1"/>
</dbReference>
<evidence type="ECO:0000256" key="1">
    <source>
        <dbReference type="SAM" id="MobiDB-lite"/>
    </source>
</evidence>
<feature type="region of interest" description="Disordered" evidence="1">
    <location>
        <begin position="1"/>
        <end position="29"/>
    </location>
</feature>
<dbReference type="Proteomes" id="UP001207654">
    <property type="component" value="Unassembled WGS sequence"/>
</dbReference>
<reference evidence="2 3" key="1">
    <citation type="submission" date="2022-11" db="EMBL/GenBank/DDBJ databases">
        <title>Minimal conservation of predation-associated metabolite biosynthetic gene clusters underscores biosynthetic potential of Myxococcota including descriptions for ten novel species: Archangium lansinium sp. nov., Myxococcus landrumus sp. nov., Nannocystis bai.</title>
        <authorList>
            <person name="Ahearne A."/>
            <person name="Stevens C."/>
            <person name="Phillips K."/>
        </authorList>
    </citation>
    <scope>NUCLEOTIDE SEQUENCE [LARGE SCALE GENOMIC DNA]</scope>
    <source>
        <strain evidence="2 3">MIWBW</strain>
    </source>
</reference>
<name>A0ABT4A7N5_9BACT</name>
<dbReference type="EMBL" id="JAPNKA010000001">
    <property type="protein sequence ID" value="MCY1077655.1"/>
    <property type="molecule type" value="Genomic_DNA"/>
</dbReference>
<gene>
    <name evidence="2" type="ORF">OV287_24590</name>
</gene>
<comment type="caution">
    <text evidence="2">The sequence shown here is derived from an EMBL/GenBank/DDBJ whole genome shotgun (WGS) entry which is preliminary data.</text>
</comment>
<accession>A0ABT4A7N5</accession>
<evidence type="ECO:0008006" key="4">
    <source>
        <dbReference type="Google" id="ProtNLM"/>
    </source>
</evidence>
<keyword evidence="3" id="KW-1185">Reference proteome</keyword>
<proteinExistence type="predicted"/>
<protein>
    <recommendedName>
        <fullName evidence="4">TIGR02646 family protein</fullName>
    </recommendedName>
</protein>